<reference evidence="1" key="1">
    <citation type="submission" date="2020-12" db="EMBL/GenBank/DDBJ databases">
        <title>Metabolic potential, ecology and presence of endohyphal bacteria is reflected in genomic diversity of Mucoromycotina.</title>
        <authorList>
            <person name="Muszewska A."/>
            <person name="Okrasinska A."/>
            <person name="Steczkiewicz K."/>
            <person name="Drgas O."/>
            <person name="Orlowska M."/>
            <person name="Perlinska-Lenart U."/>
            <person name="Aleksandrzak-Piekarczyk T."/>
            <person name="Szatraj K."/>
            <person name="Zielenkiewicz U."/>
            <person name="Pilsyk S."/>
            <person name="Malc E."/>
            <person name="Mieczkowski P."/>
            <person name="Kruszewska J.S."/>
            <person name="Biernat P."/>
            <person name="Pawlowska J."/>
        </authorList>
    </citation>
    <scope>NUCLEOTIDE SEQUENCE</scope>
    <source>
        <strain evidence="1">WA0000017839</strain>
    </source>
</reference>
<dbReference type="OrthoDB" id="2271080at2759"/>
<dbReference type="EMBL" id="JAEPRD010000036">
    <property type="protein sequence ID" value="KAG2205532.1"/>
    <property type="molecule type" value="Genomic_DNA"/>
</dbReference>
<accession>A0A8H7R6V8</accession>
<name>A0A8H7R6V8_9FUNG</name>
<proteinExistence type="predicted"/>
<organism evidence="1 2">
    <name type="scientific">Mucor saturninus</name>
    <dbReference type="NCBI Taxonomy" id="64648"/>
    <lineage>
        <taxon>Eukaryota</taxon>
        <taxon>Fungi</taxon>
        <taxon>Fungi incertae sedis</taxon>
        <taxon>Mucoromycota</taxon>
        <taxon>Mucoromycotina</taxon>
        <taxon>Mucoromycetes</taxon>
        <taxon>Mucorales</taxon>
        <taxon>Mucorineae</taxon>
        <taxon>Mucoraceae</taxon>
        <taxon>Mucor</taxon>
    </lineage>
</organism>
<evidence type="ECO:0008006" key="3">
    <source>
        <dbReference type="Google" id="ProtNLM"/>
    </source>
</evidence>
<sequence>MDSDSKWNFEAPKFWDLSETTKQGRPNDSWFTKRNISAASFGTSTRKRRALRVMSFDHKPNKPKPVRVPDETVFDRLARESTISFSNKMVVLPTAAETTTTTTEAASELRREQRKSMLVQKNPIKERVATFFTHLIQKNAPKKKALLERKQRRINHFFHALIQRNKSLYETKQLENVKQQVIAVKYFDQRLSMKRKRSITSTLDGYKRAKTELTRSKERTSILMPK</sequence>
<dbReference type="Proteomes" id="UP000603453">
    <property type="component" value="Unassembled WGS sequence"/>
</dbReference>
<comment type="caution">
    <text evidence="1">The sequence shown here is derived from an EMBL/GenBank/DDBJ whole genome shotgun (WGS) entry which is preliminary data.</text>
</comment>
<dbReference type="AlphaFoldDB" id="A0A8H7R6V8"/>
<evidence type="ECO:0000313" key="2">
    <source>
        <dbReference type="Proteomes" id="UP000603453"/>
    </source>
</evidence>
<keyword evidence="2" id="KW-1185">Reference proteome</keyword>
<protein>
    <recommendedName>
        <fullName evidence="3">ALMS motif domain-containing protein</fullName>
    </recommendedName>
</protein>
<evidence type="ECO:0000313" key="1">
    <source>
        <dbReference type="EMBL" id="KAG2205532.1"/>
    </source>
</evidence>
<gene>
    <name evidence="1" type="ORF">INT47_005906</name>
</gene>